<dbReference type="Proteomes" id="UP001142444">
    <property type="component" value="Unassembled WGS sequence"/>
</dbReference>
<dbReference type="EMBL" id="JAPHVQ010000004">
    <property type="protein sequence ID" value="MDE8034635.1"/>
    <property type="molecule type" value="Genomic_DNA"/>
</dbReference>
<protein>
    <submittedName>
        <fullName evidence="1">Phage tail assembly protein</fullName>
    </submittedName>
</protein>
<dbReference type="Pfam" id="PF10109">
    <property type="entry name" value="Phage_TAC_7"/>
    <property type="match status" value="1"/>
</dbReference>
<sequence length="101" mass="11263">MTQIKTVTLKDGIKRGDKTISEINVRKPLVPQLKGLKMLDVYQADVNAISILLPRVTHPKLTKTDFDTMSVEDFGELASTVLALMTSNDEIESEDEEVKSE</sequence>
<comment type="caution">
    <text evidence="1">The sequence shown here is derived from an EMBL/GenBank/DDBJ whole genome shotgun (WGS) entry which is preliminary data.</text>
</comment>
<proteinExistence type="predicted"/>
<dbReference type="RefSeq" id="WP_275217752.1">
    <property type="nucleotide sequence ID" value="NZ_JAPHVQ010000004.1"/>
</dbReference>
<organism evidence="1 2">
    <name type="scientific">Actinobacillus equuli subsp. equuli</name>
    <dbReference type="NCBI Taxonomy" id="202947"/>
    <lineage>
        <taxon>Bacteria</taxon>
        <taxon>Pseudomonadati</taxon>
        <taxon>Pseudomonadota</taxon>
        <taxon>Gammaproteobacteria</taxon>
        <taxon>Pasteurellales</taxon>
        <taxon>Pasteurellaceae</taxon>
        <taxon>Actinobacillus</taxon>
    </lineage>
</organism>
<name>A0A9X4JDS9_ACTEU</name>
<keyword evidence="2" id="KW-1185">Reference proteome</keyword>
<dbReference type="AlphaFoldDB" id="A0A9X4JDS9"/>
<dbReference type="InterPro" id="IPR019289">
    <property type="entry name" value="Phage_tail_E/E"/>
</dbReference>
<reference evidence="1" key="2">
    <citation type="journal article" date="2023" name="Pathogens">
        <title>Pathological Features and Genomic Characterization of an Actinobacillus equuli subsp. equuli Bearing Unique Virulence-Associated Genes from an Adult Horse with Pleuropneumonia.</title>
        <authorList>
            <person name="Kamali M."/>
            <person name="Carossino M."/>
            <person name="Del Piero F."/>
            <person name="Peak L."/>
            <person name="Mitchell M.S."/>
            <person name="Willette J."/>
            <person name="Baker R."/>
            <person name="Li F."/>
            <person name="Kenez A."/>
            <person name="Balasuriya U.B.R."/>
            <person name="Go Y.Y."/>
        </authorList>
    </citation>
    <scope>NUCLEOTIDE SEQUENCE</scope>
    <source>
        <strain evidence="1">4524</strain>
    </source>
</reference>
<evidence type="ECO:0000313" key="2">
    <source>
        <dbReference type="Proteomes" id="UP001142444"/>
    </source>
</evidence>
<reference evidence="1" key="1">
    <citation type="submission" date="2022-11" db="EMBL/GenBank/DDBJ databases">
        <authorList>
            <person name="Kamali M."/>
            <person name="Peak L."/>
            <person name="Go Y.Y."/>
            <person name="Balasuriya U.B.R."/>
            <person name="Carossino M."/>
        </authorList>
    </citation>
    <scope>NUCLEOTIDE SEQUENCE</scope>
    <source>
        <strain evidence="1">4524</strain>
    </source>
</reference>
<accession>A0A9X4JDS9</accession>
<evidence type="ECO:0000313" key="1">
    <source>
        <dbReference type="EMBL" id="MDE8034635.1"/>
    </source>
</evidence>
<gene>
    <name evidence="1" type="ORF">OQ257_05585</name>
</gene>